<dbReference type="EMBL" id="MU150248">
    <property type="protein sequence ID" value="KAF9465372.1"/>
    <property type="molecule type" value="Genomic_DNA"/>
</dbReference>
<name>A0A9P5YAZ8_9AGAR</name>
<keyword evidence="2" id="KW-1185">Reference proteome</keyword>
<proteinExistence type="predicted"/>
<evidence type="ECO:0000313" key="1">
    <source>
        <dbReference type="EMBL" id="KAF9465372.1"/>
    </source>
</evidence>
<sequence>WSQLEDLTLGIKGPWIRPSRVTLKGLIPLLAQCPLLKTLGIVIDATVDDDTLQTRPGRGIYNTKITSLEVGSSRIQNPVNVAAFLSDILPCITNIKVW</sequence>
<dbReference type="AlphaFoldDB" id="A0A9P5YAZ8"/>
<dbReference type="Proteomes" id="UP000807353">
    <property type="component" value="Unassembled WGS sequence"/>
</dbReference>
<dbReference type="OrthoDB" id="2954275at2759"/>
<feature type="non-terminal residue" evidence="1">
    <location>
        <position position="98"/>
    </location>
</feature>
<gene>
    <name evidence="1" type="ORF">BDZ94DRAFT_1149054</name>
</gene>
<comment type="caution">
    <text evidence="1">The sequence shown here is derived from an EMBL/GenBank/DDBJ whole genome shotgun (WGS) entry which is preliminary data.</text>
</comment>
<accession>A0A9P5YAZ8</accession>
<evidence type="ECO:0000313" key="2">
    <source>
        <dbReference type="Proteomes" id="UP000807353"/>
    </source>
</evidence>
<reference evidence="1" key="1">
    <citation type="submission" date="2020-11" db="EMBL/GenBank/DDBJ databases">
        <authorList>
            <consortium name="DOE Joint Genome Institute"/>
            <person name="Ahrendt S."/>
            <person name="Riley R."/>
            <person name="Andreopoulos W."/>
            <person name="Labutti K."/>
            <person name="Pangilinan J."/>
            <person name="Ruiz-Duenas F.J."/>
            <person name="Barrasa J.M."/>
            <person name="Sanchez-Garcia M."/>
            <person name="Camarero S."/>
            <person name="Miyauchi S."/>
            <person name="Serrano A."/>
            <person name="Linde D."/>
            <person name="Babiker R."/>
            <person name="Drula E."/>
            <person name="Ayuso-Fernandez I."/>
            <person name="Pacheco R."/>
            <person name="Padilla G."/>
            <person name="Ferreira P."/>
            <person name="Barriuso J."/>
            <person name="Kellner H."/>
            <person name="Castanera R."/>
            <person name="Alfaro M."/>
            <person name="Ramirez L."/>
            <person name="Pisabarro A.G."/>
            <person name="Kuo A."/>
            <person name="Tritt A."/>
            <person name="Lipzen A."/>
            <person name="He G."/>
            <person name="Yan M."/>
            <person name="Ng V."/>
            <person name="Cullen D."/>
            <person name="Martin F."/>
            <person name="Rosso M.-N."/>
            <person name="Henrissat B."/>
            <person name="Hibbett D."/>
            <person name="Martinez A.T."/>
            <person name="Grigoriev I.V."/>
        </authorList>
    </citation>
    <scope>NUCLEOTIDE SEQUENCE</scope>
    <source>
        <strain evidence="1">CBS 247.69</strain>
    </source>
</reference>
<feature type="non-terminal residue" evidence="1">
    <location>
        <position position="1"/>
    </location>
</feature>
<organism evidence="1 2">
    <name type="scientific">Collybia nuda</name>
    <dbReference type="NCBI Taxonomy" id="64659"/>
    <lineage>
        <taxon>Eukaryota</taxon>
        <taxon>Fungi</taxon>
        <taxon>Dikarya</taxon>
        <taxon>Basidiomycota</taxon>
        <taxon>Agaricomycotina</taxon>
        <taxon>Agaricomycetes</taxon>
        <taxon>Agaricomycetidae</taxon>
        <taxon>Agaricales</taxon>
        <taxon>Tricholomatineae</taxon>
        <taxon>Clitocybaceae</taxon>
        <taxon>Collybia</taxon>
    </lineage>
</organism>
<protein>
    <submittedName>
        <fullName evidence="1">Uncharacterized protein</fullName>
    </submittedName>
</protein>